<reference evidence="1 2" key="1">
    <citation type="journal article" date="2024" name="Ann. Entomol. Soc. Am.">
        <title>Genomic analyses of the southern and eastern yellowjacket wasps (Hymenoptera: Vespidae) reveal evolutionary signatures of social life.</title>
        <authorList>
            <person name="Catto M.A."/>
            <person name="Caine P.B."/>
            <person name="Orr S.E."/>
            <person name="Hunt B.G."/>
            <person name="Goodisman M.A.D."/>
        </authorList>
    </citation>
    <scope>NUCLEOTIDE SEQUENCE [LARGE SCALE GENOMIC DNA]</scope>
    <source>
        <strain evidence="1">232</strain>
        <tissue evidence="1">Head and thorax</tissue>
    </source>
</reference>
<evidence type="ECO:0000313" key="1">
    <source>
        <dbReference type="EMBL" id="KAL2719713.1"/>
    </source>
</evidence>
<organism evidence="1 2">
    <name type="scientific">Vespula maculifrons</name>
    <name type="common">Eastern yellow jacket</name>
    <name type="synonym">Wasp</name>
    <dbReference type="NCBI Taxonomy" id="7453"/>
    <lineage>
        <taxon>Eukaryota</taxon>
        <taxon>Metazoa</taxon>
        <taxon>Ecdysozoa</taxon>
        <taxon>Arthropoda</taxon>
        <taxon>Hexapoda</taxon>
        <taxon>Insecta</taxon>
        <taxon>Pterygota</taxon>
        <taxon>Neoptera</taxon>
        <taxon>Endopterygota</taxon>
        <taxon>Hymenoptera</taxon>
        <taxon>Apocrita</taxon>
        <taxon>Aculeata</taxon>
        <taxon>Vespoidea</taxon>
        <taxon>Vespidae</taxon>
        <taxon>Vespinae</taxon>
        <taxon>Vespula</taxon>
    </lineage>
</organism>
<dbReference type="Proteomes" id="UP001607303">
    <property type="component" value="Unassembled WGS sequence"/>
</dbReference>
<keyword evidence="2" id="KW-1185">Reference proteome</keyword>
<evidence type="ECO:0000313" key="2">
    <source>
        <dbReference type="Proteomes" id="UP001607303"/>
    </source>
</evidence>
<dbReference type="EMBL" id="JAYRBN010000119">
    <property type="protein sequence ID" value="KAL2719713.1"/>
    <property type="molecule type" value="Genomic_DNA"/>
</dbReference>
<dbReference type="AlphaFoldDB" id="A0ABD2AGH0"/>
<name>A0ABD2AGH0_VESMC</name>
<sequence length="136" mass="15630">MIENTYEDEKEDETTVLDDEVLKDQCGAVLYSLERWYEEMGFYQRIQTTLVSNPSLSYPSIHVCSGAGLSAPVPITGIKSAVLCACVRMSWLIWKVLFHFSSDQAGNWRIRLTENVLVPIEESICERFNQDMMFYS</sequence>
<accession>A0ABD2AGH0</accession>
<protein>
    <submittedName>
        <fullName evidence="1">Uncharacterized protein</fullName>
    </submittedName>
</protein>
<proteinExistence type="predicted"/>
<gene>
    <name evidence="1" type="ORF">V1477_021207</name>
</gene>
<comment type="caution">
    <text evidence="1">The sequence shown here is derived from an EMBL/GenBank/DDBJ whole genome shotgun (WGS) entry which is preliminary data.</text>
</comment>